<dbReference type="Pfam" id="PF12145">
    <property type="entry name" value="Med12-LCEWAV"/>
    <property type="match status" value="1"/>
</dbReference>
<accession>A0A1W4WJ86</accession>
<evidence type="ECO:0000256" key="3">
    <source>
        <dbReference type="ARBA" id="ARBA00022491"/>
    </source>
</evidence>
<feature type="compositionally biased region" description="Basic residues" evidence="8">
    <location>
        <begin position="1734"/>
        <end position="1746"/>
    </location>
</feature>
<evidence type="ECO:0000313" key="10">
    <source>
        <dbReference type="Proteomes" id="UP000192223"/>
    </source>
</evidence>
<evidence type="ECO:0000256" key="5">
    <source>
        <dbReference type="ARBA" id="ARBA00023159"/>
    </source>
</evidence>
<keyword evidence="5" id="KW-0010">Activator</keyword>
<evidence type="ECO:0000256" key="4">
    <source>
        <dbReference type="ARBA" id="ARBA00023015"/>
    </source>
</evidence>
<name>A0A1W4WJ86_AGRPL</name>
<evidence type="ECO:0000259" key="9">
    <source>
        <dbReference type="SMART" id="SM01281"/>
    </source>
</evidence>
<feature type="region of interest" description="Disordered" evidence="8">
    <location>
        <begin position="1693"/>
        <end position="1765"/>
    </location>
</feature>
<evidence type="ECO:0000256" key="6">
    <source>
        <dbReference type="ARBA" id="ARBA00023163"/>
    </source>
</evidence>
<dbReference type="Proteomes" id="UP000192223">
    <property type="component" value="Unplaced"/>
</dbReference>
<feature type="domain" description="Mediator complex subunit Med12" evidence="9">
    <location>
        <begin position="98"/>
        <end position="158"/>
    </location>
</feature>
<proteinExistence type="inferred from homology"/>
<feature type="region of interest" description="Disordered" evidence="8">
    <location>
        <begin position="9"/>
        <end position="32"/>
    </location>
</feature>
<keyword evidence="10" id="KW-1185">Reference proteome</keyword>
<reference evidence="11" key="1">
    <citation type="submission" date="2025-08" db="UniProtKB">
        <authorList>
            <consortium name="RefSeq"/>
        </authorList>
    </citation>
    <scope>IDENTIFICATION</scope>
    <source>
        <tissue evidence="11">Entire body</tissue>
    </source>
</reference>
<keyword evidence="7" id="KW-0539">Nucleus</keyword>
<feature type="region of interest" description="Disordered" evidence="8">
    <location>
        <begin position="527"/>
        <end position="551"/>
    </location>
</feature>
<dbReference type="PANTHER" id="PTHR46007:SF11">
    <property type="entry name" value="MEDIATOR OF RNA POLYMERASE II TRANSCRIPTION SUBUNIT 12"/>
    <property type="match status" value="1"/>
</dbReference>
<evidence type="ECO:0000256" key="7">
    <source>
        <dbReference type="ARBA" id="ARBA00023242"/>
    </source>
</evidence>
<dbReference type="Pfam" id="PF09497">
    <property type="entry name" value="Med12"/>
    <property type="match status" value="1"/>
</dbReference>
<dbReference type="GO" id="GO:0003713">
    <property type="term" value="F:transcription coactivator activity"/>
    <property type="evidence" value="ECO:0007669"/>
    <property type="project" value="TreeGrafter"/>
</dbReference>
<evidence type="ECO:0000256" key="1">
    <source>
        <dbReference type="ARBA" id="ARBA00004123"/>
    </source>
</evidence>
<evidence type="ECO:0000256" key="8">
    <source>
        <dbReference type="SAM" id="MobiDB-lite"/>
    </source>
</evidence>
<dbReference type="SMART" id="SM01281">
    <property type="entry name" value="Med12"/>
    <property type="match status" value="1"/>
</dbReference>
<comment type="subcellular location">
    <subcellularLocation>
        <location evidence="1">Nucleus</location>
    </subcellularLocation>
</comment>
<gene>
    <name evidence="11" type="primary">LOC108733730</name>
</gene>
<dbReference type="KEGG" id="apln:108733730"/>
<feature type="region of interest" description="Disordered" evidence="8">
    <location>
        <begin position="1999"/>
        <end position="2081"/>
    </location>
</feature>
<feature type="compositionally biased region" description="Polar residues" evidence="8">
    <location>
        <begin position="2062"/>
        <end position="2072"/>
    </location>
</feature>
<keyword evidence="3" id="KW-0678">Repressor</keyword>
<dbReference type="CTD" id="44830"/>
<dbReference type="GO" id="GO:0016592">
    <property type="term" value="C:mediator complex"/>
    <property type="evidence" value="ECO:0007669"/>
    <property type="project" value="InterPro"/>
</dbReference>
<dbReference type="GO" id="GO:0045944">
    <property type="term" value="P:positive regulation of transcription by RNA polymerase II"/>
    <property type="evidence" value="ECO:0007669"/>
    <property type="project" value="TreeGrafter"/>
</dbReference>
<feature type="region of interest" description="Disordered" evidence="8">
    <location>
        <begin position="1856"/>
        <end position="1882"/>
    </location>
</feature>
<dbReference type="OrthoDB" id="20828at2759"/>
<sequence>MMTSLLYEKRPLKKPRIGPPDVYPQEPKQKEDELTSVNVKHGFPTMTHLNDEFGTAKNCNITASKVGAYFNAIIARKEELSSLPDSGRKRQQINPKDNFWPATVRTKNAIEAWFKDLSGNKPLMNLSKKAPNFNKKEEIFMMLCEYQVPMIRSAWFIKLSSAYTVAVSEAKIKKRQMPDPTTEWTGTLLKFLKDQIPKLQEYYAQTEKPQSTPISNPTNETEQKLAMKHWTYCIRLLKYMYEEGLLDRQEVLNWILELLDKLRSQPSEDGILKLYLPLTMQYLEEFVQSELLSRRLSYLCTKKLGYMLSNVAESNLITSPHSQSEIKPDIKEIDKEKKDISQINPIQSTLIEYQNCPHHRDIVLQLSTIIQTIVLECPTSLVWCGAGIGSVWHGSPLDLLPVLPSTLPMPARFDANTYRKQIRQSENSIRERSKKAESRWCSEKWQSCSKGTTTARVLAALDALDRHRFDRMDATNSLETLYTKVFSGSNEHENAVVKLLCEWAVSPERTGEYRALAVAALLDRRQSDTSSGADQDAGTNDDKDSNSSIPGGPPMFQSLLMKFLDTDAPVPSPDDTPQKKTAFSNLVHLFSELIRRDVFSHDAYMCTLISRGDLLGHEETTDPTTIKMEDHSHGMDYDDSKIDDDLDKILQNIKEDQQNSMDVPDSPKDQDHPHHSHIAGSVGHVPMETDHNDHKIKPSRHLLYTTHFPLAQDDPFSQHDCNQRHVLLYGVGKVRDEARHTVKKMSKEICKLFTKKFSIDVAEGGKVKKHSRNEFNFEATTQKCQSLSYFDQHVVTWQCSVNVIEMLNSFATGSSYYLPVQEHVAFLFDLMELALNIYGLIDVCIQILKELPEVEAQLMSKNSNLARNYTTSLSLYIVGVLRRYHCCLLLSPEQTSAVFEGLCSVVKHVSNPCDCSSAERCILAHLYDLYSSCSLLKAKPHTVEPFSNAYPKIRQALYTALQPTPNSGYVYNPQFLQEVFLNPRKGGKIDSSWARQICENANNRYSFVSNAVIYVCREIDNERLNDLAIMCAEMTACCNSLAPEWLGALLALCCPMSHPGYYTDILAKLDIQDVSIHNALAVFTCILIARHCFSLEDFVGRVALPSLLKVKSLDNNGSVAESGMRLTCHLLLRLFRTAEGPQPGLYSVGSPALNTPRPPLGVRLSCDRHLLAAAHRNIHVGPVLAVLKAVLVVGDCTAKEGTELSISHILGTSDLLSGGDGPSLDLALDMEVCSSRTAHRQSSTGNGESTASLSAFACHVLREICSQQWVLERCLSHPEELCHHDNLLDPLLSHSQAQRLLHMICYPDASTTLDELDQKSMISRILENLELWTLRMSWLDLQLMFKQFNSNSSELNQWLETVAKAAIDVFQLNTVSNYQYNDDKKADKRNKQGSIWLVAPLVSKLPSAVQGRVLKVAAQVLESGGWCKDQKGKKTVAENQSLLSHHPFLSLVLNCLKGQEEGQREGLLSSLHSQLSQLVSLAKEGNLIEICNNERTLDGLQLRFSLVGGVFEAIQRSSAALTDWALLFVQLITHGLIDLHTHSELFTTVIDMLATLIHSALASDSQDEGRKMYQNLMKKLKKEVGERHSASLQHIRQLLPLPRLTTEIIAVEPVGCLTDSKGNKISFDSIDKKHGLQVTDKQRVSSWDLLEGMKNPAPLSWAWFGAVRLERKSLSCEENHRLLRYHTHNLQRPVSHYLDPPPLPPEDLEPIPDKPADTPTSVDQSPRSAAMSKGRGKGQRRPRKPKSTSNQMAGAPMTMGQSAMAQGQTCLPMQGMQGPNPQVPHIGAYGQGGGALQQQPGQQFNTGPGQQQWYNQQQQTQSFYSQQIPNVNRFERPQQINQSKQALSNMLRSRHPINQFIGPGSQTPGPGPQPSGYGPIQRQFPRQPIRQQHPSAMQPNQGMFPQQYGNMQGGMTAAQQYGNYGGGPGPAMMQNNMQASQQMMQGSQAGMFAAGGQQQSFTQTRPGQPDYRTINQTQRPQYMQQAPNVTMNTNVGMNQMGAGQGGPAPPYSRSAGQSLQGAQQNQFQQQQRMRQQQMLVMQQQQQGGPHGTQPSPAIVAQLQRQMNSNPYQHQPPPYNMG</sequence>
<dbReference type="FunCoup" id="A0A1W4WJ86">
    <property type="interactions" value="919"/>
</dbReference>
<evidence type="ECO:0000256" key="2">
    <source>
        <dbReference type="ARBA" id="ARBA00010289"/>
    </source>
</evidence>
<protein>
    <submittedName>
        <fullName evidence="11">Mediator of RNA polymerase II transcription subunit 12</fullName>
    </submittedName>
</protein>
<dbReference type="STRING" id="224129.A0A1W4WJ86"/>
<dbReference type="InterPro" id="IPR051647">
    <property type="entry name" value="Mediator_comp_sub12"/>
</dbReference>
<organism evidence="10 11">
    <name type="scientific">Agrilus planipennis</name>
    <name type="common">Emerald ash borer</name>
    <name type="synonym">Agrilus marcopoli</name>
    <dbReference type="NCBI Taxonomy" id="224129"/>
    <lineage>
        <taxon>Eukaryota</taxon>
        <taxon>Metazoa</taxon>
        <taxon>Ecdysozoa</taxon>
        <taxon>Arthropoda</taxon>
        <taxon>Hexapoda</taxon>
        <taxon>Insecta</taxon>
        <taxon>Pterygota</taxon>
        <taxon>Neoptera</taxon>
        <taxon>Endopterygota</taxon>
        <taxon>Coleoptera</taxon>
        <taxon>Polyphaga</taxon>
        <taxon>Elateriformia</taxon>
        <taxon>Buprestoidea</taxon>
        <taxon>Buprestidae</taxon>
        <taxon>Agrilinae</taxon>
        <taxon>Agrilus</taxon>
    </lineage>
</organism>
<comment type="similarity">
    <text evidence="2">Belongs to the Mediator complex subunit 12 family.</text>
</comment>
<feature type="compositionally biased region" description="Low complexity" evidence="8">
    <location>
        <begin position="2016"/>
        <end position="2053"/>
    </location>
</feature>
<feature type="compositionally biased region" description="Low complexity" evidence="8">
    <location>
        <begin position="1862"/>
        <end position="1882"/>
    </location>
</feature>
<feature type="region of interest" description="Disordered" evidence="8">
    <location>
        <begin position="656"/>
        <end position="694"/>
    </location>
</feature>
<feature type="compositionally biased region" description="Polar residues" evidence="8">
    <location>
        <begin position="1718"/>
        <end position="1727"/>
    </location>
</feature>
<keyword evidence="4" id="KW-0805">Transcription regulation</keyword>
<dbReference type="InterPro" id="IPR019035">
    <property type="entry name" value="Mediator_Med12"/>
</dbReference>
<dbReference type="RefSeq" id="XP_018320522.1">
    <property type="nucleotide sequence ID" value="XM_018465020.2"/>
</dbReference>
<dbReference type="InParanoid" id="A0A1W4WJ86"/>
<keyword evidence="6" id="KW-0804">Transcription</keyword>
<dbReference type="PANTHER" id="PTHR46007">
    <property type="entry name" value="MEDIATOR OF RNA POLYMERASE II TRANSCRIPTION SUBUNIT 12"/>
    <property type="match status" value="1"/>
</dbReference>
<dbReference type="GeneID" id="108733730"/>
<evidence type="ECO:0000313" key="11">
    <source>
        <dbReference type="RefSeq" id="XP_018320522.1"/>
    </source>
</evidence>
<dbReference type="InterPro" id="IPR021990">
    <property type="entry name" value="Mediator_Med12_LCEWAV"/>
</dbReference>